<dbReference type="Gene3D" id="1.20.1250.20">
    <property type="entry name" value="MFS general substrate transporter like domains"/>
    <property type="match status" value="1"/>
</dbReference>
<feature type="transmembrane region" description="Helical" evidence="5">
    <location>
        <begin position="173"/>
        <end position="192"/>
    </location>
</feature>
<feature type="transmembrane region" description="Helical" evidence="5">
    <location>
        <begin position="388"/>
        <end position="407"/>
    </location>
</feature>
<feature type="transmembrane region" description="Helical" evidence="5">
    <location>
        <begin position="84"/>
        <end position="101"/>
    </location>
</feature>
<reference evidence="7 8" key="1">
    <citation type="submission" date="2016-11" db="EMBL/GenBank/DDBJ databases">
        <authorList>
            <person name="Jaros S."/>
            <person name="Januszkiewicz K."/>
            <person name="Wedrychowicz H."/>
        </authorList>
    </citation>
    <scope>NUCLEOTIDE SEQUENCE [LARGE SCALE GENOMIC DNA]</scope>
    <source>
        <strain evidence="7 8">GAS242</strain>
    </source>
</reference>
<feature type="transmembrane region" description="Helical" evidence="5">
    <location>
        <begin position="21"/>
        <end position="45"/>
    </location>
</feature>
<dbReference type="PANTHER" id="PTHR23508:SF10">
    <property type="entry name" value="CARBOXYLIC ACID TRANSPORTER PROTEIN HOMOLOG"/>
    <property type="match status" value="1"/>
</dbReference>
<name>A0A1M5RJN8_9BRAD</name>
<evidence type="ECO:0000256" key="5">
    <source>
        <dbReference type="SAM" id="Phobius"/>
    </source>
</evidence>
<dbReference type="PROSITE" id="PS00217">
    <property type="entry name" value="SUGAR_TRANSPORT_2"/>
    <property type="match status" value="1"/>
</dbReference>
<dbReference type="InterPro" id="IPR005829">
    <property type="entry name" value="Sugar_transporter_CS"/>
</dbReference>
<dbReference type="InterPro" id="IPR020846">
    <property type="entry name" value="MFS_dom"/>
</dbReference>
<feature type="transmembrane region" description="Helical" evidence="5">
    <location>
        <begin position="288"/>
        <end position="307"/>
    </location>
</feature>
<evidence type="ECO:0000313" key="7">
    <source>
        <dbReference type="EMBL" id="SHH26003.1"/>
    </source>
</evidence>
<feature type="transmembrane region" description="Helical" evidence="5">
    <location>
        <begin position="51"/>
        <end position="72"/>
    </location>
</feature>
<dbReference type="InterPro" id="IPR005828">
    <property type="entry name" value="MFS_sugar_transport-like"/>
</dbReference>
<feature type="transmembrane region" description="Helical" evidence="5">
    <location>
        <begin position="314"/>
        <end position="332"/>
    </location>
</feature>
<dbReference type="GO" id="GO:0005886">
    <property type="term" value="C:plasma membrane"/>
    <property type="evidence" value="ECO:0007669"/>
    <property type="project" value="TreeGrafter"/>
</dbReference>
<evidence type="ECO:0000256" key="1">
    <source>
        <dbReference type="ARBA" id="ARBA00004141"/>
    </source>
</evidence>
<feature type="transmembrane region" description="Helical" evidence="5">
    <location>
        <begin position="253"/>
        <end position="276"/>
    </location>
</feature>
<feature type="transmembrane region" description="Helical" evidence="5">
    <location>
        <begin position="419"/>
        <end position="437"/>
    </location>
</feature>
<dbReference type="OrthoDB" id="9784658at2"/>
<evidence type="ECO:0000313" key="8">
    <source>
        <dbReference type="Proteomes" id="UP000190675"/>
    </source>
</evidence>
<keyword evidence="2 5" id="KW-0812">Transmembrane</keyword>
<comment type="subcellular location">
    <subcellularLocation>
        <location evidence="1">Membrane</location>
        <topology evidence="1">Multi-pass membrane protein</topology>
    </subcellularLocation>
</comment>
<evidence type="ECO:0000256" key="3">
    <source>
        <dbReference type="ARBA" id="ARBA00022989"/>
    </source>
</evidence>
<protein>
    <submittedName>
        <fullName evidence="7">MFS transporter, putative metabolite:H+ symporter</fullName>
    </submittedName>
</protein>
<dbReference type="PROSITE" id="PS50850">
    <property type="entry name" value="MFS"/>
    <property type="match status" value="1"/>
</dbReference>
<evidence type="ECO:0000259" key="6">
    <source>
        <dbReference type="PROSITE" id="PS50850"/>
    </source>
</evidence>
<accession>A0A1M5RJN8</accession>
<keyword evidence="3 5" id="KW-1133">Transmembrane helix</keyword>
<dbReference type="GO" id="GO:0046943">
    <property type="term" value="F:carboxylic acid transmembrane transporter activity"/>
    <property type="evidence" value="ECO:0007669"/>
    <property type="project" value="TreeGrafter"/>
</dbReference>
<dbReference type="PANTHER" id="PTHR23508">
    <property type="entry name" value="CARBOXYLIC ACID TRANSPORTER PROTEIN HOMOLOG"/>
    <property type="match status" value="1"/>
</dbReference>
<evidence type="ECO:0000256" key="4">
    <source>
        <dbReference type="ARBA" id="ARBA00023136"/>
    </source>
</evidence>
<dbReference type="Pfam" id="PF00083">
    <property type="entry name" value="Sugar_tr"/>
    <property type="match status" value="1"/>
</dbReference>
<dbReference type="AlphaFoldDB" id="A0A1M5RJN8"/>
<dbReference type="InterPro" id="IPR036259">
    <property type="entry name" value="MFS_trans_sf"/>
</dbReference>
<dbReference type="Proteomes" id="UP000190675">
    <property type="component" value="Chromosome I"/>
</dbReference>
<evidence type="ECO:0000256" key="2">
    <source>
        <dbReference type="ARBA" id="ARBA00022692"/>
    </source>
</evidence>
<sequence>MFEILDRRTSLSGNQIKILAAAIIGDALEFFDYFLIGFVLAFLIGPWKLTFGQSATVLMSSGIGAILGAYAWGWLADRIGRRKVFIGTVLNFSIATGLLYFTPDNGWIYLSVMRFFVGVGVGGLYCVDLPLVQEFMPSSKRGWVGGLVTCVIPLGTGLGAVLGASIGSGDWRLLFALGVLPALLVLLVRLWVPESPRWLCRQGRYEEARQSLAWALQMEPSALPLPTAADAGPIVKSNWLDLFKYPRSLIVSWLGNAGAQTGVYGLTLWVPSLFVLLLKVTPQEAAKMMILLTVFGFVGRLSFAFFSELMGRRNAGGLLGFGAGVLTIVAGYNYDSMIMGVSAFWLILAVTYFFADGGFAIVGPYAAEIWPSHLRTTGMGSAYGFGGIGKILGPVGLALIVGSGNYLKPDVPLPQIPLAFVYLGCWFLMAGAVYYFLGIETRGKSIEQIDRELAFTANMPAATASMRQA</sequence>
<dbReference type="SUPFAM" id="SSF103473">
    <property type="entry name" value="MFS general substrate transporter"/>
    <property type="match status" value="1"/>
</dbReference>
<dbReference type="CDD" id="cd17316">
    <property type="entry name" value="MFS_SV2_like"/>
    <property type="match status" value="1"/>
</dbReference>
<feature type="domain" description="Major facilitator superfamily (MFS) profile" evidence="6">
    <location>
        <begin position="18"/>
        <end position="442"/>
    </location>
</feature>
<feature type="transmembrane region" description="Helical" evidence="5">
    <location>
        <begin position="143"/>
        <end position="167"/>
    </location>
</feature>
<dbReference type="EMBL" id="LT670818">
    <property type="protein sequence ID" value="SHH26003.1"/>
    <property type="molecule type" value="Genomic_DNA"/>
</dbReference>
<organism evidence="7 8">
    <name type="scientific">Bradyrhizobium erythrophlei</name>
    <dbReference type="NCBI Taxonomy" id="1437360"/>
    <lineage>
        <taxon>Bacteria</taxon>
        <taxon>Pseudomonadati</taxon>
        <taxon>Pseudomonadota</taxon>
        <taxon>Alphaproteobacteria</taxon>
        <taxon>Hyphomicrobiales</taxon>
        <taxon>Nitrobacteraceae</taxon>
        <taxon>Bradyrhizobium</taxon>
    </lineage>
</organism>
<proteinExistence type="predicted"/>
<gene>
    <name evidence="7" type="ORF">SAMN05444169_6585</name>
</gene>
<feature type="transmembrane region" description="Helical" evidence="5">
    <location>
        <begin position="107"/>
        <end position="131"/>
    </location>
</feature>
<keyword evidence="4 5" id="KW-0472">Membrane</keyword>
<dbReference type="RefSeq" id="WP_079569540.1">
    <property type="nucleotide sequence ID" value="NZ_LT670818.1"/>
</dbReference>
<feature type="transmembrane region" description="Helical" evidence="5">
    <location>
        <begin position="344"/>
        <end position="367"/>
    </location>
</feature>